<evidence type="ECO:0000313" key="3">
    <source>
        <dbReference type="Proteomes" id="UP000254912"/>
    </source>
</evidence>
<dbReference type="GO" id="GO:0005524">
    <property type="term" value="F:ATP binding"/>
    <property type="evidence" value="ECO:0007669"/>
    <property type="project" value="InterPro"/>
</dbReference>
<evidence type="ECO:0000256" key="1">
    <source>
        <dbReference type="ARBA" id="ARBA00022801"/>
    </source>
</evidence>
<proteinExistence type="predicted"/>
<dbReference type="Pfam" id="PF08455">
    <property type="entry name" value="SNF2_assoc"/>
    <property type="match status" value="1"/>
</dbReference>
<dbReference type="SMART" id="SM00490">
    <property type="entry name" value="HELICc"/>
    <property type="match status" value="1"/>
</dbReference>
<dbReference type="RefSeq" id="WP_070229518.1">
    <property type="nucleotide sequence ID" value="NZ_BJYO01000003.1"/>
</dbReference>
<dbReference type="Pfam" id="PF00271">
    <property type="entry name" value="Helicase_C"/>
    <property type="match status" value="1"/>
</dbReference>
<dbReference type="InterPro" id="IPR000330">
    <property type="entry name" value="SNF2_N"/>
</dbReference>
<dbReference type="Gene3D" id="3.40.50.300">
    <property type="entry name" value="P-loop containing nucleotide triphosphate hydrolases"/>
    <property type="match status" value="1"/>
</dbReference>
<dbReference type="GO" id="GO:0016787">
    <property type="term" value="F:hydrolase activity"/>
    <property type="evidence" value="ECO:0007669"/>
    <property type="project" value="UniProtKB-KW"/>
</dbReference>
<dbReference type="GO" id="GO:0004386">
    <property type="term" value="F:helicase activity"/>
    <property type="evidence" value="ECO:0007669"/>
    <property type="project" value="UniProtKB-KW"/>
</dbReference>
<dbReference type="EMBL" id="QRAS01000002">
    <property type="protein sequence ID" value="RDL06471.1"/>
    <property type="molecule type" value="Genomic_DNA"/>
</dbReference>
<dbReference type="Pfam" id="PF00176">
    <property type="entry name" value="SNF2-rel_dom"/>
    <property type="match status" value="1"/>
</dbReference>
<comment type="caution">
    <text evidence="2">The sequence shown here is derived from an EMBL/GenBank/DDBJ whole genome shotgun (WGS) entry which is preliminary data.</text>
</comment>
<dbReference type="InterPro" id="IPR049730">
    <property type="entry name" value="SNF2/RAD54-like_C"/>
</dbReference>
<dbReference type="AlphaFoldDB" id="A0A288Q5Z3"/>
<dbReference type="InterPro" id="IPR001650">
    <property type="entry name" value="Helicase_C-like"/>
</dbReference>
<dbReference type="PROSITE" id="PS51194">
    <property type="entry name" value="HELICASE_CTER"/>
    <property type="match status" value="1"/>
</dbReference>
<accession>A0A288Q5Z3</accession>
<dbReference type="GeneID" id="94545414"/>
<dbReference type="Gene3D" id="3.40.50.10810">
    <property type="entry name" value="Tandem AAA-ATPase domain"/>
    <property type="match status" value="1"/>
</dbReference>
<dbReference type="InterPro" id="IPR014001">
    <property type="entry name" value="Helicase_ATP-bd"/>
</dbReference>
<reference evidence="2 3" key="1">
    <citation type="submission" date="2018-07" db="EMBL/GenBank/DDBJ databases">
        <title>Genomic Encyclopedia of Type Strains, Phase III (KMG-III): the genomes of soil and plant-associated and newly described type strains.</title>
        <authorList>
            <person name="Whitman W."/>
        </authorList>
    </citation>
    <scope>NUCLEOTIDE SEQUENCE [LARGE SCALE GENOMIC DNA]</scope>
    <source>
        <strain evidence="2 3">CECT 7031</strain>
    </source>
</reference>
<dbReference type="CDD" id="cd18793">
    <property type="entry name" value="SF2_C_SNF"/>
    <property type="match status" value="1"/>
</dbReference>
<dbReference type="InterPro" id="IPR013663">
    <property type="entry name" value="Helicase_SWF/SNF/SWI_bac"/>
</dbReference>
<organism evidence="2 3">
    <name type="scientific">Weissella soli</name>
    <dbReference type="NCBI Taxonomy" id="155866"/>
    <lineage>
        <taxon>Bacteria</taxon>
        <taxon>Bacillati</taxon>
        <taxon>Bacillota</taxon>
        <taxon>Bacilli</taxon>
        <taxon>Lactobacillales</taxon>
        <taxon>Lactobacillaceae</taxon>
        <taxon>Weissella</taxon>
    </lineage>
</organism>
<name>A0A288Q5Z3_9LACO</name>
<evidence type="ECO:0000313" key="2">
    <source>
        <dbReference type="EMBL" id="RDL06471.1"/>
    </source>
</evidence>
<dbReference type="SMART" id="SM00487">
    <property type="entry name" value="DEXDc"/>
    <property type="match status" value="1"/>
</dbReference>
<dbReference type="Proteomes" id="UP000254912">
    <property type="component" value="Unassembled WGS sequence"/>
</dbReference>
<dbReference type="PROSITE" id="PS51192">
    <property type="entry name" value="HELICASE_ATP_BIND_1"/>
    <property type="match status" value="1"/>
</dbReference>
<dbReference type="InterPro" id="IPR027417">
    <property type="entry name" value="P-loop_NTPase"/>
</dbReference>
<dbReference type="InterPro" id="IPR038718">
    <property type="entry name" value="SNF2-like_sf"/>
</dbReference>
<dbReference type="PANTHER" id="PTHR10799">
    <property type="entry name" value="SNF2/RAD54 HELICASE FAMILY"/>
    <property type="match status" value="1"/>
</dbReference>
<dbReference type="SUPFAM" id="SSF52540">
    <property type="entry name" value="P-loop containing nucleoside triphosphate hydrolases"/>
    <property type="match status" value="2"/>
</dbReference>
<keyword evidence="1" id="KW-0378">Hydrolase</keyword>
<dbReference type="KEGG" id="wso:WSWS_00202"/>
<keyword evidence="2" id="KW-0547">Nucleotide-binding</keyword>
<keyword evidence="3" id="KW-1185">Reference proteome</keyword>
<gene>
    <name evidence="2" type="ORF">DFP99_0849</name>
</gene>
<protein>
    <submittedName>
        <fullName evidence="2">SNF2 family DNA or RNA helicase</fullName>
    </submittedName>
</protein>
<keyword evidence="2" id="KW-0067">ATP-binding</keyword>
<sequence length="967" mass="109153">MAEEYNDLSRLVNAFEPAMNAENYSYEPHEALALEIHLQISELGYYQRDASSLAVYFKLGVASSNKRYIVRNVERLIDDLNMGRDHVLTPKKTLFVSWSLLSDEQAQLLREIWAQSGDNVRDVPAYMLQDDAQRYLQITPYYLAKFIKQISNQSPVSVKFKSRYGGSTEELLTITYMDAPLQPDFRLQAEGEGYRLDLMIPQGETWATYEVFVEHDDHELIFWPFDSALAETLNTIMRTVSGNSIFIRQNQLTEFIEVVYPMLQRVGEVELPAELAAFIAAARLHTIITINLVQDHLEIIVQFDYGNATMAIPNLEVHDWRGENQIIFAIEGMFIFETENHYGYAFRTVAQKVDFFKRYLPQLQQLDAEVKVAAAVMQQFINPRDLLPEVFLNTRQSLFDISFDIKGISQEEVDLMMTAILNQEQYVELKSGGIVPLNEPAYAPMNAMLAKIRTMGAAINAGTISVNLAAALRLQDDFTATHAKSDLTIQQIFNDLAHPEAFAATVPTEIKADLRDYQKMGLKFLAMLHHHGFGGILADEMGLGKTLQAIVFLQYIKNQAEAPILNVIVVPASVTYNWAQELAKFAPDLRYRVVMGHKQDRVNMLTDLAAVDIVITSYQSLRADEEIYQHLAIDTLILDEAQMVKNAASLTAKAITKLKAAHKFALTGTPIENSLDELWALFNILVPGLFPKKRDFNKLDNATIVKLIQPFMLRRTKAEVLQELPAKTEAVIYNVMTAEQKKVYLAYLLRIQQEVANMSSEEFKRHRIEVLAGITRLRQITDDASLFLDNYQGGSSKLDQLLDMVQTAHANGRRMLIFSQFSSMIHRINTALSAQGLTTFVLTGGTPAQERLAMSNQFNEGAGDVFLISLKAGGTGLNLTGADMVILFDLWWNPAVEEQAVGRAHRMGQAKHVDVYRMVTEGTIEDKILLLQESKRDLFSQVIQNSTEAVKLSESDIRDLLTTDLVD</sequence>
<keyword evidence="2" id="KW-0347">Helicase</keyword>